<keyword evidence="1" id="KW-0560">Oxidoreductase</keyword>
<evidence type="ECO:0000259" key="2">
    <source>
        <dbReference type="Pfam" id="PF01266"/>
    </source>
</evidence>
<organism evidence="3 4">
    <name type="scientific">Skermanella aerolata</name>
    <dbReference type="NCBI Taxonomy" id="393310"/>
    <lineage>
        <taxon>Bacteria</taxon>
        <taxon>Pseudomonadati</taxon>
        <taxon>Pseudomonadota</taxon>
        <taxon>Alphaproteobacteria</taxon>
        <taxon>Rhodospirillales</taxon>
        <taxon>Azospirillaceae</taxon>
        <taxon>Skermanella</taxon>
    </lineage>
</organism>
<dbReference type="Pfam" id="PF01266">
    <property type="entry name" value="DAO"/>
    <property type="match status" value="1"/>
</dbReference>
<accession>A0A512DPD7</accession>
<dbReference type="AlphaFoldDB" id="A0A512DPD7"/>
<dbReference type="InterPro" id="IPR036188">
    <property type="entry name" value="FAD/NAD-bd_sf"/>
</dbReference>
<protein>
    <submittedName>
        <fullName evidence="3">Oxidoreductase</fullName>
    </submittedName>
</protein>
<dbReference type="GO" id="GO:0016491">
    <property type="term" value="F:oxidoreductase activity"/>
    <property type="evidence" value="ECO:0007669"/>
    <property type="project" value="UniProtKB-KW"/>
</dbReference>
<name>A0A512DPD7_9PROT</name>
<evidence type="ECO:0000313" key="4">
    <source>
        <dbReference type="Proteomes" id="UP000321523"/>
    </source>
</evidence>
<dbReference type="GO" id="GO:0005737">
    <property type="term" value="C:cytoplasm"/>
    <property type="evidence" value="ECO:0007669"/>
    <property type="project" value="TreeGrafter"/>
</dbReference>
<dbReference type="PANTHER" id="PTHR13847:SF281">
    <property type="entry name" value="FAD DEPENDENT OXIDOREDUCTASE DOMAIN-CONTAINING PROTEIN"/>
    <property type="match status" value="1"/>
</dbReference>
<gene>
    <name evidence="3" type="ORF">SAE02_24900</name>
</gene>
<feature type="domain" description="FAD dependent oxidoreductase" evidence="2">
    <location>
        <begin position="34"/>
        <end position="387"/>
    </location>
</feature>
<proteinExistence type="predicted"/>
<dbReference type="Proteomes" id="UP000321523">
    <property type="component" value="Unassembled WGS sequence"/>
</dbReference>
<dbReference type="Gene3D" id="3.50.50.60">
    <property type="entry name" value="FAD/NAD(P)-binding domain"/>
    <property type="match status" value="1"/>
</dbReference>
<sequence length="439" mass="48411">MRMQSAPLEPSLWFATAKEAPATFPLEERVETSVCVIGGGYTGLSTALHLGERGVDTVVLEAARIGQGGSGRNAGHCTPTFHFYEIPTIRKMLGEPFASRLIERQSNGANLVFDIIRRYDIDCEGVQTGYIQAAHAPSVLGKLERRCRTYQEIGKATRMLDRDETERLTGSPRYFGAWFHPEGGHINPLGYVRGLARAVMSVGGRVFTNSPVTAIVKEGTRWKVETPTGSVVADKVVCGTGAYTTGFWPGLQDSFATLGVAVMATQPLGDNLRKVIAPENNTVVDSRGDAMIYKYNGEGRLVTSAFVEGKRGGDLEYTKNLMREKLQWLLPQLPEVDWQYYWFGALDMQRKTIPRLFDLAPGVVASLGYSGRGVPTGTMMGTVLADWAMGMPAKDLALPLEPLTPAPFYMKVAPRLFLSWYRFRDQRMARRDGVSPPPF</sequence>
<reference evidence="3 4" key="1">
    <citation type="submission" date="2019-07" db="EMBL/GenBank/DDBJ databases">
        <title>Whole genome shotgun sequence of Skermanella aerolata NBRC 106429.</title>
        <authorList>
            <person name="Hosoyama A."/>
            <person name="Uohara A."/>
            <person name="Ohji S."/>
            <person name="Ichikawa N."/>
        </authorList>
    </citation>
    <scope>NUCLEOTIDE SEQUENCE [LARGE SCALE GENOMIC DNA]</scope>
    <source>
        <strain evidence="3 4">NBRC 106429</strain>
    </source>
</reference>
<dbReference type="InterPro" id="IPR006076">
    <property type="entry name" value="FAD-dep_OxRdtase"/>
</dbReference>
<keyword evidence="4" id="KW-1185">Reference proteome</keyword>
<dbReference type="PANTHER" id="PTHR13847">
    <property type="entry name" value="SARCOSINE DEHYDROGENASE-RELATED"/>
    <property type="match status" value="1"/>
</dbReference>
<dbReference type="SUPFAM" id="SSF51905">
    <property type="entry name" value="FAD/NAD(P)-binding domain"/>
    <property type="match status" value="1"/>
</dbReference>
<dbReference type="Gene3D" id="3.30.9.10">
    <property type="entry name" value="D-Amino Acid Oxidase, subunit A, domain 2"/>
    <property type="match status" value="1"/>
</dbReference>
<evidence type="ECO:0000313" key="3">
    <source>
        <dbReference type="EMBL" id="GEO38342.1"/>
    </source>
</evidence>
<comment type="caution">
    <text evidence="3">The sequence shown here is derived from an EMBL/GenBank/DDBJ whole genome shotgun (WGS) entry which is preliminary data.</text>
</comment>
<dbReference type="EMBL" id="BJYZ01000009">
    <property type="protein sequence ID" value="GEO38342.1"/>
    <property type="molecule type" value="Genomic_DNA"/>
</dbReference>
<dbReference type="RefSeq" id="WP_044428113.1">
    <property type="nucleotide sequence ID" value="NZ_BJYZ01000009.1"/>
</dbReference>
<evidence type="ECO:0000256" key="1">
    <source>
        <dbReference type="ARBA" id="ARBA00023002"/>
    </source>
</evidence>